<proteinExistence type="predicted"/>
<evidence type="ECO:0000313" key="1">
    <source>
        <dbReference type="EMBL" id="CAG5037605.1"/>
    </source>
</evidence>
<gene>
    <name evidence="1" type="ORF">PAPOLLO_LOCUS21150</name>
</gene>
<dbReference type="OrthoDB" id="6855408at2759"/>
<keyword evidence="2" id="KW-1185">Reference proteome</keyword>
<dbReference type="EMBL" id="CAJQZP010001305">
    <property type="protein sequence ID" value="CAG5037605.1"/>
    <property type="molecule type" value="Genomic_DNA"/>
</dbReference>
<dbReference type="Proteomes" id="UP000691718">
    <property type="component" value="Unassembled WGS sequence"/>
</dbReference>
<evidence type="ECO:0000313" key="2">
    <source>
        <dbReference type="Proteomes" id="UP000691718"/>
    </source>
</evidence>
<name>A0A8S3XRE3_PARAO</name>
<protein>
    <submittedName>
        <fullName evidence="1">(apollo) hypothetical protein</fullName>
    </submittedName>
</protein>
<comment type="caution">
    <text evidence="1">The sequence shown here is derived from an EMBL/GenBank/DDBJ whole genome shotgun (WGS) entry which is preliminary data.</text>
</comment>
<dbReference type="AlphaFoldDB" id="A0A8S3XRE3"/>
<reference evidence="1" key="1">
    <citation type="submission" date="2021-04" db="EMBL/GenBank/DDBJ databases">
        <authorList>
            <person name="Tunstrom K."/>
        </authorList>
    </citation>
    <scope>NUCLEOTIDE SEQUENCE</scope>
</reference>
<organism evidence="1 2">
    <name type="scientific">Parnassius apollo</name>
    <name type="common">Apollo butterfly</name>
    <name type="synonym">Papilio apollo</name>
    <dbReference type="NCBI Taxonomy" id="110799"/>
    <lineage>
        <taxon>Eukaryota</taxon>
        <taxon>Metazoa</taxon>
        <taxon>Ecdysozoa</taxon>
        <taxon>Arthropoda</taxon>
        <taxon>Hexapoda</taxon>
        <taxon>Insecta</taxon>
        <taxon>Pterygota</taxon>
        <taxon>Neoptera</taxon>
        <taxon>Endopterygota</taxon>
        <taxon>Lepidoptera</taxon>
        <taxon>Glossata</taxon>
        <taxon>Ditrysia</taxon>
        <taxon>Papilionoidea</taxon>
        <taxon>Papilionidae</taxon>
        <taxon>Parnassiinae</taxon>
        <taxon>Parnassini</taxon>
        <taxon>Parnassius</taxon>
        <taxon>Parnassius</taxon>
    </lineage>
</organism>
<dbReference type="PANTHER" id="PTHR10773:SF19">
    <property type="match status" value="1"/>
</dbReference>
<sequence>MPQRCKCQMSCKRQCIQNVRTRRCVKRRFAILLVSVNAVSRCFPKKIFSNDVSVKDRRGGKRQRREPQWKEKIIEYIKSIPAQESHYSRNDALNRKYLPTELSVVKLYKGFLEKHRDGSTKLPVSRQWFNEIFLTEFNLSFKPPRVDTCPTCDSYKIEIDTAPTEVVKDLGKHKLDFHHKQAEMARKLMNNDGADSRCPNSDVRVVQFHLQQQMYHPTLIHTQMYYSRQLAFVNMGIHLEDEGKGIMFLWNETVGQKGFQRDCFLSLKFFTFSEIGYITDKKKLILWSDNCGGQNKNQTVLAMFLVLIAKGFFSEITHKFPYISRLRP</sequence>
<dbReference type="PANTHER" id="PTHR10773">
    <property type="entry name" value="DNA-DIRECTED RNA POLYMERASES I, II, AND III SUBUNIT RPABC2"/>
    <property type="match status" value="1"/>
</dbReference>
<accession>A0A8S3XRE3</accession>